<dbReference type="Gene3D" id="3.10.450.10">
    <property type="match status" value="1"/>
</dbReference>
<dbReference type="EMBL" id="CATNWA010015154">
    <property type="protein sequence ID" value="CAI9580061.1"/>
    <property type="molecule type" value="Genomic_DNA"/>
</dbReference>
<name>A0ABN9E582_9NEOB</name>
<keyword evidence="4" id="KW-0732">Signal</keyword>
<evidence type="ECO:0000313" key="7">
    <source>
        <dbReference type="Proteomes" id="UP001162483"/>
    </source>
</evidence>
<dbReference type="Pfam" id="PF00031">
    <property type="entry name" value="Cystatin"/>
    <property type="match status" value="1"/>
</dbReference>
<evidence type="ECO:0000259" key="5">
    <source>
        <dbReference type="SMART" id="SM00043"/>
    </source>
</evidence>
<feature type="domain" description="Cystatin" evidence="5">
    <location>
        <begin position="21"/>
        <end position="131"/>
    </location>
</feature>
<keyword evidence="7" id="KW-1185">Reference proteome</keyword>
<feature type="chain" id="PRO_5045905955" description="Cystatin domain-containing protein" evidence="4">
    <location>
        <begin position="21"/>
        <end position="133"/>
    </location>
</feature>
<keyword evidence="2" id="KW-0646">Protease inhibitor</keyword>
<dbReference type="Proteomes" id="UP001162483">
    <property type="component" value="Unassembled WGS sequence"/>
</dbReference>
<feature type="signal peptide" evidence="4">
    <location>
        <begin position="1"/>
        <end position="20"/>
    </location>
</feature>
<evidence type="ECO:0000313" key="6">
    <source>
        <dbReference type="EMBL" id="CAI9580061.1"/>
    </source>
</evidence>
<dbReference type="InterPro" id="IPR018073">
    <property type="entry name" value="Prot_inh_cystat_CS"/>
</dbReference>
<dbReference type="InterPro" id="IPR000010">
    <property type="entry name" value="Cystatin_dom"/>
</dbReference>
<reference evidence="6" key="1">
    <citation type="submission" date="2023-05" db="EMBL/GenBank/DDBJ databases">
        <authorList>
            <person name="Stuckert A."/>
        </authorList>
    </citation>
    <scope>NUCLEOTIDE SEQUENCE</scope>
</reference>
<dbReference type="SUPFAM" id="SSF54403">
    <property type="entry name" value="Cystatin/monellin"/>
    <property type="match status" value="1"/>
</dbReference>
<sequence length="133" mass="14760">GFSGRVPWASCALSLSLGSANLLGGWSAADKNSEEVKDIAEYSVSQYNLQSKSRSIYTMISLEDAMEQVVSGMNYKLTMVLGNTACKKSKNNTNIPCPLLTGSKLKKRRCVFKVYVIPWEKKRILQTKQCTNI</sequence>
<evidence type="ECO:0000256" key="1">
    <source>
        <dbReference type="ARBA" id="ARBA00009403"/>
    </source>
</evidence>
<dbReference type="PROSITE" id="PS00287">
    <property type="entry name" value="CYSTATIN"/>
    <property type="match status" value="1"/>
</dbReference>
<protein>
    <recommendedName>
        <fullName evidence="5">Cystatin domain-containing protein</fullName>
    </recommendedName>
</protein>
<dbReference type="CDD" id="cd00042">
    <property type="entry name" value="CY"/>
    <property type="match status" value="1"/>
</dbReference>
<comment type="similarity">
    <text evidence="1">Belongs to the cystatin family.</text>
</comment>
<dbReference type="PANTHER" id="PTHR46186:SF2">
    <property type="entry name" value="CYSTATIN"/>
    <property type="match status" value="1"/>
</dbReference>
<organism evidence="6 7">
    <name type="scientific">Staurois parvus</name>
    <dbReference type="NCBI Taxonomy" id="386267"/>
    <lineage>
        <taxon>Eukaryota</taxon>
        <taxon>Metazoa</taxon>
        <taxon>Chordata</taxon>
        <taxon>Craniata</taxon>
        <taxon>Vertebrata</taxon>
        <taxon>Euteleostomi</taxon>
        <taxon>Amphibia</taxon>
        <taxon>Batrachia</taxon>
        <taxon>Anura</taxon>
        <taxon>Neobatrachia</taxon>
        <taxon>Ranoidea</taxon>
        <taxon>Ranidae</taxon>
        <taxon>Staurois</taxon>
    </lineage>
</organism>
<gene>
    <name evidence="6" type="ORF">SPARVUS_LOCUS9226924</name>
</gene>
<evidence type="ECO:0000256" key="4">
    <source>
        <dbReference type="SAM" id="SignalP"/>
    </source>
</evidence>
<proteinExistence type="inferred from homology"/>
<evidence type="ECO:0000256" key="3">
    <source>
        <dbReference type="ARBA" id="ARBA00022704"/>
    </source>
</evidence>
<comment type="caution">
    <text evidence="6">The sequence shown here is derived from an EMBL/GenBank/DDBJ whole genome shotgun (WGS) entry which is preliminary data.</text>
</comment>
<accession>A0ABN9E582</accession>
<dbReference type="InterPro" id="IPR046350">
    <property type="entry name" value="Cystatin_sf"/>
</dbReference>
<evidence type="ECO:0000256" key="2">
    <source>
        <dbReference type="ARBA" id="ARBA00022690"/>
    </source>
</evidence>
<dbReference type="PANTHER" id="PTHR46186">
    <property type="entry name" value="CYSTATIN"/>
    <property type="match status" value="1"/>
</dbReference>
<keyword evidence="3" id="KW-0789">Thiol protease inhibitor</keyword>
<feature type="non-terminal residue" evidence="6">
    <location>
        <position position="1"/>
    </location>
</feature>
<dbReference type="SMART" id="SM00043">
    <property type="entry name" value="CY"/>
    <property type="match status" value="1"/>
</dbReference>